<dbReference type="InterPro" id="IPR000540">
    <property type="entry name" value="Flag_MotA_CS"/>
</dbReference>
<proteinExistence type="inferred from homology"/>
<feature type="transmembrane region" description="Helical" evidence="12">
    <location>
        <begin position="31"/>
        <end position="53"/>
    </location>
</feature>
<evidence type="ECO:0000256" key="5">
    <source>
        <dbReference type="ARBA" id="ARBA00022500"/>
    </source>
</evidence>
<reference evidence="15 16" key="1">
    <citation type="submission" date="2020-07" db="EMBL/GenBank/DDBJ databases">
        <title>MOT database genomes.</title>
        <authorList>
            <person name="Joseph S."/>
            <person name="Aduse-Opoku J."/>
            <person name="Hashim A."/>
            <person name="Wade W."/>
            <person name="Curtis M."/>
        </authorList>
    </citation>
    <scope>NUCLEOTIDE SEQUENCE [LARGE SCALE GENOMIC DNA]</scope>
    <source>
        <strain evidence="15 16">DSM 100099</strain>
    </source>
</reference>
<dbReference type="GO" id="GO:0071978">
    <property type="term" value="P:bacterial-type flagellum-dependent swarming motility"/>
    <property type="evidence" value="ECO:0007669"/>
    <property type="project" value="InterPro"/>
</dbReference>
<organism evidence="15 16">
    <name type="scientific">Sanguibacter inulinus</name>
    <dbReference type="NCBI Taxonomy" id="60922"/>
    <lineage>
        <taxon>Bacteria</taxon>
        <taxon>Bacillati</taxon>
        <taxon>Actinomycetota</taxon>
        <taxon>Actinomycetes</taxon>
        <taxon>Micrococcales</taxon>
        <taxon>Sanguibacteraceae</taxon>
        <taxon>Sanguibacter</taxon>
    </lineage>
</organism>
<dbReference type="EMBL" id="JACBYE010000039">
    <property type="protein sequence ID" value="NYS94633.1"/>
    <property type="molecule type" value="Genomic_DNA"/>
</dbReference>
<protein>
    <submittedName>
        <fullName evidence="15">Motility protein A</fullName>
    </submittedName>
</protein>
<sequence length="258" mass="27452">MDPATMLGIGIALGSILAMIILEGASPMAVLLPAPMILVFGGSFAVALAGGTLKDTIGGLKSLPKAFLGKAKTSADSIDTIVTLAEKARREGLLSLEEAARDIDDEFLKSGLRSAIDGTDPEDLRALLEDRIHSKRVSDKTSYKFFHDMGGYAPTIGIVGTVISLVHVLENLSNPDELGHMIAAAFVATLWGILSANVLWLPIGNRLKRLSELECSQMEIVLEGLLSVQAGANPRLVGERLRSLLPLSEQQQVEKEAA</sequence>
<feature type="domain" description="Motility protein A N-terminal" evidence="14">
    <location>
        <begin position="7"/>
        <end position="91"/>
    </location>
</feature>
<comment type="subcellular location">
    <subcellularLocation>
        <location evidence="1">Cell membrane</location>
        <topology evidence="1">Multi-pass membrane protein</topology>
    </subcellularLocation>
</comment>
<dbReference type="GO" id="GO:0006935">
    <property type="term" value="P:chemotaxis"/>
    <property type="evidence" value="ECO:0007669"/>
    <property type="project" value="UniProtKB-KW"/>
</dbReference>
<keyword evidence="4" id="KW-1003">Cell membrane</keyword>
<keyword evidence="8" id="KW-0375">Hydrogen ion transport</keyword>
<comment type="caution">
    <text evidence="15">The sequence shown here is derived from an EMBL/GenBank/DDBJ whole genome shotgun (WGS) entry which is preliminary data.</text>
</comment>
<comment type="similarity">
    <text evidence="2">Belongs to the MotA family.</text>
</comment>
<keyword evidence="9 12" id="KW-1133">Transmembrane helix</keyword>
<dbReference type="InterPro" id="IPR047055">
    <property type="entry name" value="MotA-like"/>
</dbReference>
<keyword evidence="5" id="KW-0145">Chemotaxis</keyword>
<feature type="transmembrane region" description="Helical" evidence="12">
    <location>
        <begin position="149"/>
        <end position="169"/>
    </location>
</feature>
<evidence type="ECO:0000256" key="2">
    <source>
        <dbReference type="ARBA" id="ARBA00008038"/>
    </source>
</evidence>
<dbReference type="RefSeq" id="WP_056128287.1">
    <property type="nucleotide sequence ID" value="NZ_JACBYE010000039.1"/>
</dbReference>
<evidence type="ECO:0000259" key="13">
    <source>
        <dbReference type="Pfam" id="PF01618"/>
    </source>
</evidence>
<dbReference type="InterPro" id="IPR046786">
    <property type="entry name" value="MotA_N"/>
</dbReference>
<evidence type="ECO:0000259" key="14">
    <source>
        <dbReference type="Pfam" id="PF20560"/>
    </source>
</evidence>
<evidence type="ECO:0000313" key="15">
    <source>
        <dbReference type="EMBL" id="NYS94633.1"/>
    </source>
</evidence>
<keyword evidence="7" id="KW-0283">Flagellar rotation</keyword>
<dbReference type="AlphaFoldDB" id="A0A853EZC8"/>
<keyword evidence="10" id="KW-0406">Ion transport</keyword>
<feature type="domain" description="MotA/TolQ/ExbB proton channel" evidence="13">
    <location>
        <begin position="101"/>
        <end position="219"/>
    </location>
</feature>
<evidence type="ECO:0000256" key="6">
    <source>
        <dbReference type="ARBA" id="ARBA00022692"/>
    </source>
</evidence>
<feature type="transmembrane region" description="Helical" evidence="12">
    <location>
        <begin position="181"/>
        <end position="201"/>
    </location>
</feature>
<evidence type="ECO:0000313" key="16">
    <source>
        <dbReference type="Proteomes" id="UP000561011"/>
    </source>
</evidence>
<evidence type="ECO:0000256" key="12">
    <source>
        <dbReference type="SAM" id="Phobius"/>
    </source>
</evidence>
<keyword evidence="6 12" id="KW-0812">Transmembrane</keyword>
<evidence type="ECO:0000256" key="7">
    <source>
        <dbReference type="ARBA" id="ARBA00022779"/>
    </source>
</evidence>
<dbReference type="Pfam" id="PF20560">
    <property type="entry name" value="MotA_N"/>
    <property type="match status" value="1"/>
</dbReference>
<evidence type="ECO:0000256" key="1">
    <source>
        <dbReference type="ARBA" id="ARBA00004651"/>
    </source>
</evidence>
<dbReference type="GO" id="GO:0005886">
    <property type="term" value="C:plasma membrane"/>
    <property type="evidence" value="ECO:0007669"/>
    <property type="project" value="UniProtKB-SubCell"/>
</dbReference>
<feature type="transmembrane region" description="Helical" evidence="12">
    <location>
        <begin position="7"/>
        <end position="25"/>
    </location>
</feature>
<dbReference type="Pfam" id="PF01618">
    <property type="entry name" value="MotA_ExbB"/>
    <property type="match status" value="1"/>
</dbReference>
<keyword evidence="11 12" id="KW-0472">Membrane</keyword>
<keyword evidence="3" id="KW-0813">Transport</keyword>
<dbReference type="GO" id="GO:1902600">
    <property type="term" value="P:proton transmembrane transport"/>
    <property type="evidence" value="ECO:0007669"/>
    <property type="project" value="UniProtKB-KW"/>
</dbReference>
<evidence type="ECO:0000256" key="3">
    <source>
        <dbReference type="ARBA" id="ARBA00022448"/>
    </source>
</evidence>
<dbReference type="PROSITE" id="PS01307">
    <property type="entry name" value="MOTA"/>
    <property type="match status" value="1"/>
</dbReference>
<evidence type="ECO:0000256" key="8">
    <source>
        <dbReference type="ARBA" id="ARBA00022781"/>
    </source>
</evidence>
<gene>
    <name evidence="15" type="ORF">HZZ10_14020</name>
</gene>
<keyword evidence="16" id="KW-1185">Reference proteome</keyword>
<evidence type="ECO:0000256" key="4">
    <source>
        <dbReference type="ARBA" id="ARBA00022475"/>
    </source>
</evidence>
<dbReference type="InterPro" id="IPR002898">
    <property type="entry name" value="MotA_ExbB_proton_chnl"/>
</dbReference>
<name>A0A853EZC8_9MICO</name>
<evidence type="ECO:0000256" key="11">
    <source>
        <dbReference type="ARBA" id="ARBA00023136"/>
    </source>
</evidence>
<evidence type="ECO:0000256" key="10">
    <source>
        <dbReference type="ARBA" id="ARBA00023065"/>
    </source>
</evidence>
<dbReference type="PANTHER" id="PTHR30433">
    <property type="entry name" value="CHEMOTAXIS PROTEIN MOTA"/>
    <property type="match status" value="1"/>
</dbReference>
<evidence type="ECO:0000256" key="9">
    <source>
        <dbReference type="ARBA" id="ARBA00022989"/>
    </source>
</evidence>
<accession>A0A853EZC8</accession>
<dbReference type="Proteomes" id="UP000561011">
    <property type="component" value="Unassembled WGS sequence"/>
</dbReference>